<evidence type="ECO:0000259" key="1">
    <source>
        <dbReference type="Pfam" id="PF08635"/>
    </source>
</evidence>
<sequence length="376" mass="41387">MSNENFVVIYVGAGEINFGSPEGPWNHSLRLEKSYGSRLVALGIIDPDVARSKAQIALKVAAGIEGYSETASWPTVEAAAEKVGTNKVSLIIVGAPPHFRGGTTSKTNLDLRLLTAFPQTKNWLIEKPISAVELSDIAGQETVLNAYQECGTPVGVGYMLRALKAVRVIQEIIREKALVVMGTQARYYMAYEFARKPAWWNKQASCGPIVEQATHLISLSLFFGGKPILPSVRTHTVEHTDAPGKLSKLGFDEATIPPECRIPRYTSSIWTYEKGAVGSLVHVVGLHGNTYDTEFEVLCDGYTFKLVDMYSSAPRLFTRRPEMGAEVELTIFKDDDPFQTQIDALIAGKPYCSYEDALETYALTWAIRNAGEKERA</sequence>
<comment type="caution">
    <text evidence="2">The sequence shown here is derived from an EMBL/GenBank/DDBJ whole genome shotgun (WGS) entry which is preliminary data.</text>
</comment>
<feature type="domain" description="Oxidoreductase putative C-terminal" evidence="1">
    <location>
        <begin position="161"/>
        <end position="302"/>
    </location>
</feature>
<keyword evidence="3" id="KW-1185">Reference proteome</keyword>
<dbReference type="PANTHER" id="PTHR43249:SF1">
    <property type="entry name" value="D-GLUCOSIDE 3-DEHYDROGENASE"/>
    <property type="match status" value="1"/>
</dbReference>
<dbReference type="PANTHER" id="PTHR43249">
    <property type="entry name" value="UDP-N-ACETYL-2-AMINO-2-DEOXY-D-GLUCURONATE OXIDASE"/>
    <property type="match status" value="1"/>
</dbReference>
<name>A0A9P5PU06_9AGAR</name>
<reference evidence="2" key="1">
    <citation type="submission" date="2020-11" db="EMBL/GenBank/DDBJ databases">
        <authorList>
            <consortium name="DOE Joint Genome Institute"/>
            <person name="Ahrendt S."/>
            <person name="Riley R."/>
            <person name="Andreopoulos W."/>
            <person name="Labutti K."/>
            <person name="Pangilinan J."/>
            <person name="Ruiz-Duenas F.J."/>
            <person name="Barrasa J.M."/>
            <person name="Sanchez-Garcia M."/>
            <person name="Camarero S."/>
            <person name="Miyauchi S."/>
            <person name="Serrano A."/>
            <person name="Linde D."/>
            <person name="Babiker R."/>
            <person name="Drula E."/>
            <person name="Ayuso-Fernandez I."/>
            <person name="Pacheco R."/>
            <person name="Padilla G."/>
            <person name="Ferreira P."/>
            <person name="Barriuso J."/>
            <person name="Kellner H."/>
            <person name="Castanera R."/>
            <person name="Alfaro M."/>
            <person name="Ramirez L."/>
            <person name="Pisabarro A.G."/>
            <person name="Kuo A."/>
            <person name="Tritt A."/>
            <person name="Lipzen A."/>
            <person name="He G."/>
            <person name="Yan M."/>
            <person name="Ng V."/>
            <person name="Cullen D."/>
            <person name="Martin F."/>
            <person name="Rosso M.-N."/>
            <person name="Henrissat B."/>
            <person name="Hibbett D."/>
            <person name="Martinez A.T."/>
            <person name="Grigoriev I.V."/>
        </authorList>
    </citation>
    <scope>NUCLEOTIDE SEQUENCE</scope>
    <source>
        <strain evidence="2">AH 40177</strain>
    </source>
</reference>
<dbReference type="OrthoDB" id="10250282at2759"/>
<dbReference type="Gene3D" id="3.30.360.10">
    <property type="entry name" value="Dihydrodipicolinate Reductase, domain 2"/>
    <property type="match status" value="1"/>
</dbReference>
<dbReference type="SUPFAM" id="SSF55347">
    <property type="entry name" value="Glyceraldehyde-3-phosphate dehydrogenase-like, C-terminal domain"/>
    <property type="match status" value="1"/>
</dbReference>
<dbReference type="InterPro" id="IPR052515">
    <property type="entry name" value="Gfo/Idh/MocA_Oxidoreductase"/>
</dbReference>
<dbReference type="Proteomes" id="UP000772434">
    <property type="component" value="Unassembled WGS sequence"/>
</dbReference>
<organism evidence="2 3">
    <name type="scientific">Rhodocollybia butyracea</name>
    <dbReference type="NCBI Taxonomy" id="206335"/>
    <lineage>
        <taxon>Eukaryota</taxon>
        <taxon>Fungi</taxon>
        <taxon>Dikarya</taxon>
        <taxon>Basidiomycota</taxon>
        <taxon>Agaricomycotina</taxon>
        <taxon>Agaricomycetes</taxon>
        <taxon>Agaricomycetidae</taxon>
        <taxon>Agaricales</taxon>
        <taxon>Marasmiineae</taxon>
        <taxon>Omphalotaceae</taxon>
        <taxon>Rhodocollybia</taxon>
    </lineage>
</organism>
<proteinExistence type="predicted"/>
<accession>A0A9P5PU06</accession>
<dbReference type="InterPro" id="IPR013944">
    <property type="entry name" value="OxRdtase_put_C"/>
</dbReference>
<gene>
    <name evidence="2" type="ORF">BDP27DRAFT_1223024</name>
</gene>
<dbReference type="Pfam" id="PF08635">
    <property type="entry name" value="ox_reductase_C"/>
    <property type="match status" value="1"/>
</dbReference>
<dbReference type="AlphaFoldDB" id="A0A9P5PU06"/>
<dbReference type="EMBL" id="JADNRY010000054">
    <property type="protein sequence ID" value="KAF9069127.1"/>
    <property type="molecule type" value="Genomic_DNA"/>
</dbReference>
<protein>
    <submittedName>
        <fullName evidence="2">Oxidoreductase C terminal-domain-containing protein</fullName>
    </submittedName>
</protein>
<evidence type="ECO:0000313" key="2">
    <source>
        <dbReference type="EMBL" id="KAF9069127.1"/>
    </source>
</evidence>
<evidence type="ECO:0000313" key="3">
    <source>
        <dbReference type="Proteomes" id="UP000772434"/>
    </source>
</evidence>